<dbReference type="GO" id="GO:0020037">
    <property type="term" value="F:heme binding"/>
    <property type="evidence" value="ECO:0007669"/>
    <property type="project" value="InterPro"/>
</dbReference>
<evidence type="ECO:0000313" key="2">
    <source>
        <dbReference type="EMBL" id="VDI54486.1"/>
    </source>
</evidence>
<evidence type="ECO:0000256" key="1">
    <source>
        <dbReference type="ARBA" id="ARBA00010617"/>
    </source>
</evidence>
<dbReference type="GO" id="GO:0005506">
    <property type="term" value="F:iron ion binding"/>
    <property type="evidence" value="ECO:0007669"/>
    <property type="project" value="InterPro"/>
</dbReference>
<comment type="similarity">
    <text evidence="1">Belongs to the cytochrome P450 family.</text>
</comment>
<evidence type="ECO:0000313" key="3">
    <source>
        <dbReference type="Proteomes" id="UP000596742"/>
    </source>
</evidence>
<comment type="caution">
    <text evidence="2">The sequence shown here is derived from an EMBL/GenBank/DDBJ whole genome shotgun (WGS) entry which is preliminary data.</text>
</comment>
<reference evidence="2" key="1">
    <citation type="submission" date="2018-11" db="EMBL/GenBank/DDBJ databases">
        <authorList>
            <person name="Alioto T."/>
            <person name="Alioto T."/>
        </authorList>
    </citation>
    <scope>NUCLEOTIDE SEQUENCE</scope>
</reference>
<dbReference type="EMBL" id="UYJE01007401">
    <property type="protein sequence ID" value="VDI54486.1"/>
    <property type="molecule type" value="Genomic_DNA"/>
</dbReference>
<dbReference type="Pfam" id="PF00067">
    <property type="entry name" value="p450"/>
    <property type="match status" value="1"/>
</dbReference>
<organism evidence="2 3">
    <name type="scientific">Mytilus galloprovincialis</name>
    <name type="common">Mediterranean mussel</name>
    <dbReference type="NCBI Taxonomy" id="29158"/>
    <lineage>
        <taxon>Eukaryota</taxon>
        <taxon>Metazoa</taxon>
        <taxon>Spiralia</taxon>
        <taxon>Lophotrochozoa</taxon>
        <taxon>Mollusca</taxon>
        <taxon>Bivalvia</taxon>
        <taxon>Autobranchia</taxon>
        <taxon>Pteriomorphia</taxon>
        <taxon>Mytilida</taxon>
        <taxon>Mytiloidea</taxon>
        <taxon>Mytilidae</taxon>
        <taxon>Mytilinae</taxon>
        <taxon>Mytilus</taxon>
    </lineage>
</organism>
<dbReference type="InterPro" id="IPR001128">
    <property type="entry name" value="Cyt_P450"/>
</dbReference>
<dbReference type="GO" id="GO:0016705">
    <property type="term" value="F:oxidoreductase activity, acting on paired donors, with incorporation or reduction of molecular oxygen"/>
    <property type="evidence" value="ECO:0007669"/>
    <property type="project" value="InterPro"/>
</dbReference>
<accession>A0A8B6FVZ9</accession>
<dbReference type="Gene3D" id="1.10.630.10">
    <property type="entry name" value="Cytochrome P450"/>
    <property type="match status" value="1"/>
</dbReference>
<name>A0A8B6FVZ9_MYTGA</name>
<keyword evidence="3" id="KW-1185">Reference proteome</keyword>
<proteinExistence type="inferred from homology"/>
<dbReference type="GO" id="GO:0004497">
    <property type="term" value="F:monooxygenase activity"/>
    <property type="evidence" value="ECO:0007669"/>
    <property type="project" value="InterPro"/>
</dbReference>
<dbReference type="InterPro" id="IPR036396">
    <property type="entry name" value="Cyt_P450_sf"/>
</dbReference>
<dbReference type="OrthoDB" id="2789670at2759"/>
<sequence length="81" mass="9295">MAKENGPFNPEKYIDLIVFNIMIAVCFGESVELDDPDFMRFMKLRTEANEMIGKERALSKICSPSCIRYGQQISTELSVKR</sequence>
<dbReference type="Proteomes" id="UP000596742">
    <property type="component" value="Unassembled WGS sequence"/>
</dbReference>
<protein>
    <submittedName>
        <fullName evidence="2">Uncharacterized protein</fullName>
    </submittedName>
</protein>
<dbReference type="AlphaFoldDB" id="A0A8B6FVZ9"/>
<gene>
    <name evidence="2" type="ORF">MGAL_10B062677</name>
</gene>